<evidence type="ECO:0000256" key="1">
    <source>
        <dbReference type="SAM" id="MobiDB-lite"/>
    </source>
</evidence>
<organism evidence="2">
    <name type="scientific">Rhizophagus irregularis (strain DAOM 181602 / DAOM 197198 / MUCL 43194)</name>
    <name type="common">Arbuscular mycorrhizal fungus</name>
    <name type="synonym">Glomus intraradices</name>
    <dbReference type="NCBI Taxonomy" id="747089"/>
    <lineage>
        <taxon>Eukaryota</taxon>
        <taxon>Fungi</taxon>
        <taxon>Fungi incertae sedis</taxon>
        <taxon>Mucoromycota</taxon>
        <taxon>Glomeromycotina</taxon>
        <taxon>Glomeromycetes</taxon>
        <taxon>Glomerales</taxon>
        <taxon>Glomeraceae</taxon>
        <taxon>Rhizophagus</taxon>
    </lineage>
</organism>
<dbReference type="AlphaFoldDB" id="U9TBP9"/>
<feature type="compositionally biased region" description="Basic and acidic residues" evidence="1">
    <location>
        <begin position="67"/>
        <end position="76"/>
    </location>
</feature>
<sequence>MDMIYTGESDSSYFGFFSPNQIHIKTIAILDFIKLKLIILLIGVLQEKPSGIEKESKGETNETDIINDNKKRIVTT</sequence>
<proteinExistence type="predicted"/>
<gene>
    <name evidence="2" type="ORF">GLOINDRAFT_35349</name>
</gene>
<feature type="region of interest" description="Disordered" evidence="1">
    <location>
        <begin position="52"/>
        <end position="76"/>
    </location>
</feature>
<reference evidence="2" key="1">
    <citation type="submission" date="2013-07" db="EMBL/GenBank/DDBJ databases">
        <title>The genome of an arbuscular mycorrhizal fungus provides insights into the evolution of the oldest plant symbiosis.</title>
        <authorList>
            <consortium name="DOE Joint Genome Institute"/>
            <person name="Tisserant E."/>
            <person name="Malbreil M."/>
            <person name="Kuo A."/>
            <person name="Kohler A."/>
            <person name="Symeonidi A."/>
            <person name="Balestrini R."/>
            <person name="Charron P."/>
            <person name="Duensing N."/>
            <person name="Frei-dit-Frey N."/>
            <person name="Gianinazzi-Pearson V."/>
            <person name="Gilbert B."/>
            <person name="Handa Y."/>
            <person name="Hijri M."/>
            <person name="Kaul R."/>
            <person name="Kawaguchi M."/>
            <person name="Krajinski F."/>
            <person name="Lammers P."/>
            <person name="Lapierre D."/>
            <person name="Masclaux F.G."/>
            <person name="Murat C."/>
            <person name="Morin E."/>
            <person name="Ndikumana S."/>
            <person name="Pagni M."/>
            <person name="Petitpierre D."/>
            <person name="Requena N."/>
            <person name="Rosikiewicz P."/>
            <person name="Riley R."/>
            <person name="Saito K."/>
            <person name="San Clemente H."/>
            <person name="Shapiro H."/>
            <person name="van Tuinen D."/>
            <person name="Becard G."/>
            <person name="Bonfante P."/>
            <person name="Paszkowski U."/>
            <person name="Shachar-Hill Y."/>
            <person name="Young J.P."/>
            <person name="Sanders I.R."/>
            <person name="Henrissat B."/>
            <person name="Rensing S.A."/>
            <person name="Grigoriev I.V."/>
            <person name="Corradi N."/>
            <person name="Roux C."/>
            <person name="Martin F."/>
        </authorList>
    </citation>
    <scope>NUCLEOTIDE SEQUENCE</scope>
    <source>
        <strain evidence="2">DAOM 197198</strain>
    </source>
</reference>
<name>U9TBP9_RHIID</name>
<protein>
    <submittedName>
        <fullName evidence="2">Uncharacterized protein</fullName>
    </submittedName>
</protein>
<evidence type="ECO:0000313" key="2">
    <source>
        <dbReference type="EMBL" id="ESA05589.1"/>
    </source>
</evidence>
<dbReference type="HOGENOM" id="CLU_2655729_0_0_1"/>
<dbReference type="EMBL" id="KI292835">
    <property type="protein sequence ID" value="ESA05589.1"/>
    <property type="molecule type" value="Genomic_DNA"/>
</dbReference>
<accession>U9TBP9</accession>